<feature type="domain" description="DNA mismatch repair proteins mutS family" evidence="4">
    <location>
        <begin position="255"/>
        <end position="437"/>
    </location>
</feature>
<dbReference type="Pfam" id="PF05192">
    <property type="entry name" value="MutS_III"/>
    <property type="match status" value="1"/>
</dbReference>
<dbReference type="GO" id="GO:0030983">
    <property type="term" value="F:mismatched DNA binding"/>
    <property type="evidence" value="ECO:0007669"/>
    <property type="project" value="InterPro"/>
</dbReference>
<dbReference type="Pfam" id="PF00488">
    <property type="entry name" value="MutS_V"/>
    <property type="match status" value="1"/>
</dbReference>
<dbReference type="RefSeq" id="WP_131607817.1">
    <property type="nucleotide sequence ID" value="NZ_SJSM01000002.1"/>
</dbReference>
<dbReference type="SUPFAM" id="SSF48334">
    <property type="entry name" value="DNA repair protein MutS, domain III"/>
    <property type="match status" value="1"/>
</dbReference>
<dbReference type="GO" id="GO:0006298">
    <property type="term" value="P:mismatch repair"/>
    <property type="evidence" value="ECO:0007669"/>
    <property type="project" value="InterPro"/>
</dbReference>
<keyword evidence="1" id="KW-0547">Nucleotide-binding</keyword>
<organism evidence="5 6">
    <name type="scientific">Pedobacter hiemivivus</name>
    <dbReference type="NCBI Taxonomy" id="2530454"/>
    <lineage>
        <taxon>Bacteria</taxon>
        <taxon>Pseudomonadati</taxon>
        <taxon>Bacteroidota</taxon>
        <taxon>Sphingobacteriia</taxon>
        <taxon>Sphingobacteriales</taxon>
        <taxon>Sphingobacteriaceae</taxon>
        <taxon>Pedobacter</taxon>
    </lineage>
</organism>
<dbReference type="InterPro" id="IPR027417">
    <property type="entry name" value="P-loop_NTPase"/>
</dbReference>
<dbReference type="InterPro" id="IPR045076">
    <property type="entry name" value="MutS"/>
</dbReference>
<dbReference type="SMART" id="SM00534">
    <property type="entry name" value="MUTSac"/>
    <property type="match status" value="1"/>
</dbReference>
<evidence type="ECO:0000256" key="3">
    <source>
        <dbReference type="ARBA" id="ARBA00023125"/>
    </source>
</evidence>
<dbReference type="Gene3D" id="1.10.1420.10">
    <property type="match status" value="1"/>
</dbReference>
<comment type="caution">
    <text evidence="5">The sequence shown here is derived from an EMBL/GenBank/DDBJ whole genome shotgun (WGS) entry which is preliminary data.</text>
</comment>
<evidence type="ECO:0000259" key="4">
    <source>
        <dbReference type="SMART" id="SM00534"/>
    </source>
</evidence>
<reference evidence="5 6" key="1">
    <citation type="submission" date="2019-02" db="EMBL/GenBank/DDBJ databases">
        <title>Pedobacter sp. RP-3-8 sp. nov., isolated from Arctic soil.</title>
        <authorList>
            <person name="Dahal R.H."/>
        </authorList>
    </citation>
    <scope>NUCLEOTIDE SEQUENCE [LARGE SCALE GENOMIC DNA]</scope>
    <source>
        <strain evidence="5 6">RP-3-8</strain>
    </source>
</reference>
<sequence length="437" mass="49458">MTFFTDIQTRQDLNLLDRYSNKSVYAIFNHVRTSGGARLLEKMFNNPLIDHERINLRSSIFKFFATVDIEFPIDNDEFLVVESYLESGGISTMMSFIGNIRIAALKILGVSEEYELRIKQICAVSKICYQFKNFISEILAVDGDNPLASELLAAQDFLNKEIHTKIPSDVQELSISNLTSYDRKFRIQVNKQLLGIIDLIHHLDLYVTVSSLSRKNEFSYAIALPGNSNVLSMTDCRNPLVKFAKGNTIEITENKNVIFLTGANMAGKSTFMKSVGIALYLAHMGFPVPVGQMTFSVMEGLYTSINISDNLEQGYSHFYAEVKRVKDVAEAVSSSKKVFVIFDELFKGTNVKDAYDATLVVTQAFAQYKRCGFIISTHIIEVTKELGACKENIQFFYLPTEMHEKKPVYTYKLKEGVTDDRHGMVLIQKEGILEMLK</sequence>
<dbReference type="InterPro" id="IPR036187">
    <property type="entry name" value="DNA_mismatch_repair_MutS_sf"/>
</dbReference>
<evidence type="ECO:0000256" key="1">
    <source>
        <dbReference type="ARBA" id="ARBA00022741"/>
    </source>
</evidence>
<keyword evidence="2" id="KW-0067">ATP-binding</keyword>
<dbReference type="Proteomes" id="UP000291117">
    <property type="component" value="Unassembled WGS sequence"/>
</dbReference>
<dbReference type="GO" id="GO:0140664">
    <property type="term" value="F:ATP-dependent DNA damage sensor activity"/>
    <property type="evidence" value="ECO:0007669"/>
    <property type="project" value="InterPro"/>
</dbReference>
<evidence type="ECO:0000313" key="5">
    <source>
        <dbReference type="EMBL" id="TCC98837.1"/>
    </source>
</evidence>
<dbReference type="GO" id="GO:0005829">
    <property type="term" value="C:cytosol"/>
    <property type="evidence" value="ECO:0007669"/>
    <property type="project" value="TreeGrafter"/>
</dbReference>
<dbReference type="InterPro" id="IPR007696">
    <property type="entry name" value="DNA_mismatch_repair_MutS_core"/>
</dbReference>
<dbReference type="EMBL" id="SJSM01000002">
    <property type="protein sequence ID" value="TCC98837.1"/>
    <property type="molecule type" value="Genomic_DNA"/>
</dbReference>
<name>A0A4R0NGG5_9SPHI</name>
<dbReference type="PANTHER" id="PTHR11361:SF99">
    <property type="entry name" value="DNA MISMATCH REPAIR PROTEIN"/>
    <property type="match status" value="1"/>
</dbReference>
<proteinExistence type="predicted"/>
<evidence type="ECO:0000313" key="6">
    <source>
        <dbReference type="Proteomes" id="UP000291117"/>
    </source>
</evidence>
<gene>
    <name evidence="5" type="ORF">EZ444_06055</name>
</gene>
<dbReference type="Gene3D" id="3.40.50.300">
    <property type="entry name" value="P-loop containing nucleotide triphosphate hydrolases"/>
    <property type="match status" value="1"/>
</dbReference>
<accession>A0A4R0NGG5</accession>
<protein>
    <recommendedName>
        <fullName evidence="4">DNA mismatch repair proteins mutS family domain-containing protein</fullName>
    </recommendedName>
</protein>
<dbReference type="GO" id="GO:0005524">
    <property type="term" value="F:ATP binding"/>
    <property type="evidence" value="ECO:0007669"/>
    <property type="project" value="UniProtKB-KW"/>
</dbReference>
<dbReference type="SUPFAM" id="SSF52540">
    <property type="entry name" value="P-loop containing nucleoside triphosphate hydrolases"/>
    <property type="match status" value="1"/>
</dbReference>
<dbReference type="AlphaFoldDB" id="A0A4R0NGG5"/>
<dbReference type="InterPro" id="IPR000432">
    <property type="entry name" value="DNA_mismatch_repair_MutS_C"/>
</dbReference>
<dbReference type="OrthoDB" id="1097361at2"/>
<dbReference type="PANTHER" id="PTHR11361">
    <property type="entry name" value="DNA MISMATCH REPAIR PROTEIN MUTS FAMILY MEMBER"/>
    <property type="match status" value="1"/>
</dbReference>
<keyword evidence="3" id="KW-0238">DNA-binding</keyword>
<keyword evidence="6" id="KW-1185">Reference proteome</keyword>
<evidence type="ECO:0000256" key="2">
    <source>
        <dbReference type="ARBA" id="ARBA00022840"/>
    </source>
</evidence>